<proteinExistence type="predicted"/>
<comment type="caution">
    <text evidence="1">The sequence shown here is derived from an EMBL/GenBank/DDBJ whole genome shotgun (WGS) entry which is preliminary data.</text>
</comment>
<evidence type="ECO:0000313" key="2">
    <source>
        <dbReference type="Proteomes" id="UP000606600"/>
    </source>
</evidence>
<dbReference type="Proteomes" id="UP000606600">
    <property type="component" value="Unassembled WGS sequence"/>
</dbReference>
<evidence type="ECO:0000313" key="1">
    <source>
        <dbReference type="EMBL" id="MBD1363086.1"/>
    </source>
</evidence>
<gene>
    <name evidence="1" type="ORF">IDJ77_04615</name>
</gene>
<reference evidence="1 2" key="1">
    <citation type="submission" date="2020-09" db="EMBL/GenBank/DDBJ databases">
        <title>Novel species of Mucilaginibacter isolated from a glacier on the Tibetan Plateau.</title>
        <authorList>
            <person name="Liu Q."/>
            <person name="Xin Y.-H."/>
        </authorList>
    </citation>
    <scope>NUCLEOTIDE SEQUENCE [LARGE SCALE GENOMIC DNA]</scope>
    <source>
        <strain evidence="1 2">ZT4R22</strain>
    </source>
</reference>
<sequence length="123" mass="14326">MTYKTKLIFNVDMTRNPQEIINAITKLERNLNTCVPYSCFGNDNKKLVLIMLDVIRNNRSNLWINSTYLSVSEMFHQHPDNALWQSALDAKEWLEGQFEIEELLFKEVTVSSGNLLEGVLFNR</sequence>
<dbReference type="RefSeq" id="WP_191187757.1">
    <property type="nucleotide sequence ID" value="NZ_JACWMY010000002.1"/>
</dbReference>
<organism evidence="1 2">
    <name type="scientific">Mucilaginibacter pankratovii</name>
    <dbReference type="NCBI Taxonomy" id="2772110"/>
    <lineage>
        <taxon>Bacteria</taxon>
        <taxon>Pseudomonadati</taxon>
        <taxon>Bacteroidota</taxon>
        <taxon>Sphingobacteriia</taxon>
        <taxon>Sphingobacteriales</taxon>
        <taxon>Sphingobacteriaceae</taxon>
        <taxon>Mucilaginibacter</taxon>
    </lineage>
</organism>
<accession>A0ABR7WL76</accession>
<protein>
    <submittedName>
        <fullName evidence="1">Uncharacterized protein</fullName>
    </submittedName>
</protein>
<name>A0ABR7WL76_9SPHI</name>
<dbReference type="EMBL" id="JACWMY010000002">
    <property type="protein sequence ID" value="MBD1363086.1"/>
    <property type="molecule type" value="Genomic_DNA"/>
</dbReference>
<keyword evidence="2" id="KW-1185">Reference proteome</keyword>